<dbReference type="InterPro" id="IPR003400">
    <property type="entry name" value="ExbD"/>
</dbReference>
<evidence type="ECO:0000256" key="5">
    <source>
        <dbReference type="ARBA" id="ARBA00022989"/>
    </source>
</evidence>
<organism evidence="9 10">
    <name type="scientific">Thioflexithrix psekupsensis</name>
    <dbReference type="NCBI Taxonomy" id="1570016"/>
    <lineage>
        <taxon>Bacteria</taxon>
        <taxon>Pseudomonadati</taxon>
        <taxon>Pseudomonadota</taxon>
        <taxon>Gammaproteobacteria</taxon>
        <taxon>Thiotrichales</taxon>
        <taxon>Thioflexithrix</taxon>
    </lineage>
</organism>
<evidence type="ECO:0000256" key="3">
    <source>
        <dbReference type="ARBA" id="ARBA00022475"/>
    </source>
</evidence>
<keyword evidence="7" id="KW-0653">Protein transport</keyword>
<evidence type="ECO:0000256" key="4">
    <source>
        <dbReference type="ARBA" id="ARBA00022692"/>
    </source>
</evidence>
<keyword evidence="6 8" id="KW-0472">Membrane</keyword>
<dbReference type="PANTHER" id="PTHR30558:SF3">
    <property type="entry name" value="BIOPOLYMER TRANSPORT PROTEIN EXBD-RELATED"/>
    <property type="match status" value="1"/>
</dbReference>
<dbReference type="AlphaFoldDB" id="A0A251X4T5"/>
<comment type="similarity">
    <text evidence="2 7">Belongs to the ExbD/TolR family.</text>
</comment>
<sequence>MKLRRLSRRESLRMNLTPLIDMVFLLLVFFLMTTTFNRQSQLEINLPEATTEQKATSNALIRIMVDRQGQYAVNDSPPLIDNRLTTLVQVLTQMKAQQSAEATVMISADGDAPHQAVIRAMEAAQEVGLFKLTFEAQNSAP</sequence>
<feature type="transmembrane region" description="Helical" evidence="8">
    <location>
        <begin position="12"/>
        <end position="32"/>
    </location>
</feature>
<evidence type="ECO:0008006" key="11">
    <source>
        <dbReference type="Google" id="ProtNLM"/>
    </source>
</evidence>
<dbReference type="RefSeq" id="WP_086489315.1">
    <property type="nucleotide sequence ID" value="NZ_MSLT01000023.1"/>
</dbReference>
<evidence type="ECO:0000256" key="7">
    <source>
        <dbReference type="RuleBase" id="RU003879"/>
    </source>
</evidence>
<dbReference type="GO" id="GO:0015031">
    <property type="term" value="P:protein transport"/>
    <property type="evidence" value="ECO:0007669"/>
    <property type="project" value="UniProtKB-KW"/>
</dbReference>
<dbReference type="EMBL" id="MSLT01000023">
    <property type="protein sequence ID" value="OUD12365.1"/>
    <property type="molecule type" value="Genomic_DNA"/>
</dbReference>
<evidence type="ECO:0000256" key="2">
    <source>
        <dbReference type="ARBA" id="ARBA00005811"/>
    </source>
</evidence>
<keyword evidence="3" id="KW-1003">Cell membrane</keyword>
<protein>
    <recommendedName>
        <fullName evidence="11">Biopolymer transporter ExbD</fullName>
    </recommendedName>
</protein>
<dbReference type="Gene3D" id="3.30.420.270">
    <property type="match status" value="1"/>
</dbReference>
<keyword evidence="4 7" id="KW-0812">Transmembrane</keyword>
<dbReference type="OrthoDB" id="9793581at2"/>
<accession>A0A251X4T5</accession>
<dbReference type="GO" id="GO:0005886">
    <property type="term" value="C:plasma membrane"/>
    <property type="evidence" value="ECO:0007669"/>
    <property type="project" value="UniProtKB-SubCell"/>
</dbReference>
<evidence type="ECO:0000313" key="10">
    <source>
        <dbReference type="Proteomes" id="UP000194798"/>
    </source>
</evidence>
<dbReference type="Proteomes" id="UP000194798">
    <property type="component" value="Unassembled WGS sequence"/>
</dbReference>
<keyword evidence="10" id="KW-1185">Reference proteome</keyword>
<dbReference type="Pfam" id="PF02472">
    <property type="entry name" value="ExbD"/>
    <property type="match status" value="1"/>
</dbReference>
<evidence type="ECO:0000256" key="1">
    <source>
        <dbReference type="ARBA" id="ARBA00004162"/>
    </source>
</evidence>
<evidence type="ECO:0000313" key="9">
    <source>
        <dbReference type="EMBL" id="OUD12365.1"/>
    </source>
</evidence>
<dbReference type="GO" id="GO:0022857">
    <property type="term" value="F:transmembrane transporter activity"/>
    <property type="evidence" value="ECO:0007669"/>
    <property type="project" value="InterPro"/>
</dbReference>
<proteinExistence type="inferred from homology"/>
<comment type="subcellular location">
    <subcellularLocation>
        <location evidence="1">Cell membrane</location>
        <topology evidence="1">Single-pass membrane protein</topology>
    </subcellularLocation>
    <subcellularLocation>
        <location evidence="7">Cell membrane</location>
        <topology evidence="7">Single-pass type II membrane protein</topology>
    </subcellularLocation>
</comment>
<dbReference type="PANTHER" id="PTHR30558">
    <property type="entry name" value="EXBD MEMBRANE COMPONENT OF PMF-DRIVEN MACROMOLECULE IMPORT SYSTEM"/>
    <property type="match status" value="1"/>
</dbReference>
<evidence type="ECO:0000256" key="6">
    <source>
        <dbReference type="ARBA" id="ARBA00023136"/>
    </source>
</evidence>
<comment type="caution">
    <text evidence="9">The sequence shown here is derived from an EMBL/GenBank/DDBJ whole genome shotgun (WGS) entry which is preliminary data.</text>
</comment>
<gene>
    <name evidence="9" type="ORF">TPSD3_14735</name>
</gene>
<reference evidence="9 10" key="1">
    <citation type="submission" date="2016-12" db="EMBL/GenBank/DDBJ databases">
        <title>Thioflexothrix psekupsii D3 genome sequencing and assembly.</title>
        <authorList>
            <person name="Fomenkov A."/>
            <person name="Vincze T."/>
            <person name="Grabovich M."/>
            <person name="Anton B.P."/>
            <person name="Dubinina G."/>
            <person name="Orlova M."/>
            <person name="Belousova E."/>
            <person name="Roberts R.J."/>
        </authorList>
    </citation>
    <scope>NUCLEOTIDE SEQUENCE [LARGE SCALE GENOMIC DNA]</scope>
    <source>
        <strain evidence="9">D3</strain>
    </source>
</reference>
<keyword evidence="7" id="KW-0813">Transport</keyword>
<evidence type="ECO:0000256" key="8">
    <source>
        <dbReference type="SAM" id="Phobius"/>
    </source>
</evidence>
<keyword evidence="5 8" id="KW-1133">Transmembrane helix</keyword>
<name>A0A251X4T5_9GAMM</name>